<dbReference type="eggNOG" id="ENOG502QQY0">
    <property type="taxonomic scope" value="Eukaryota"/>
</dbReference>
<feature type="region of interest" description="Disordered" evidence="1">
    <location>
        <begin position="1"/>
        <end position="125"/>
    </location>
</feature>
<evidence type="ECO:0000313" key="2">
    <source>
        <dbReference type="EnsemblPlants" id="KQL04700"/>
    </source>
</evidence>
<accession>K3XSB9</accession>
<protein>
    <submittedName>
        <fullName evidence="2">Uncharacterized protein</fullName>
    </submittedName>
</protein>
<reference evidence="2" key="2">
    <citation type="submission" date="2018-08" db="UniProtKB">
        <authorList>
            <consortium name="EnsemblPlants"/>
        </authorList>
    </citation>
    <scope>IDENTIFICATION</scope>
    <source>
        <strain evidence="2">Yugu1</strain>
    </source>
</reference>
<dbReference type="InParanoid" id="K3XSB9"/>
<feature type="compositionally biased region" description="Basic residues" evidence="1">
    <location>
        <begin position="88"/>
        <end position="102"/>
    </location>
</feature>
<dbReference type="Proteomes" id="UP000004995">
    <property type="component" value="Unassembled WGS sequence"/>
</dbReference>
<dbReference type="Gramene" id="KQL04700">
    <property type="protein sequence ID" value="KQL04700"/>
    <property type="gene ID" value="SETIT_004818mg"/>
</dbReference>
<keyword evidence="3" id="KW-1185">Reference proteome</keyword>
<proteinExistence type="predicted"/>
<sequence length="456" mass="49653">MRAQIRQSKPKPNCPDPQTLLSTGNSEPRNHTNQSQHLEGGRRGIPEIETLDLAAPSTKRRNPSSARRGPAGASGSAEKDAEATGPERRRRRAPRKAPYRRRQGAEGSSKAAPEASPRERGRRRNFQGKFLNTGGLACRLHSTTSLSAPTSSCCIRTRRNVSLCTRRGVLGRDSLRSRYAGPLIKSAVYWAQRECTPSPFLSFGLVGWGRALDGGERGEEEEAGGRGGGGDAPGVPGRRERAVPGVHACRGAPEGVLPRGRAPGHGAFPSVLSWRIPPLIGGLHRAETAILARVLRAGWDQITRRENVYRWLSSQHEEASEVPVAAVLTYLQNEIEHRTEETLASPQHPGPQPACNFPAANDHCNPFSFGNIAAALDSRMDETDQTRNAGISNALPCPLQQNFHSNHLSQSSGYCPMNSLPNGNGPQNNHLSENQDFVHYNSIDAAVDMHYDGQWR</sequence>
<evidence type="ECO:0000256" key="1">
    <source>
        <dbReference type="SAM" id="MobiDB-lite"/>
    </source>
</evidence>
<feature type="compositionally biased region" description="Polar residues" evidence="1">
    <location>
        <begin position="19"/>
        <end position="37"/>
    </location>
</feature>
<reference evidence="3" key="1">
    <citation type="journal article" date="2012" name="Nat. Biotechnol.">
        <title>Reference genome sequence of the model plant Setaria.</title>
        <authorList>
            <person name="Bennetzen J.L."/>
            <person name="Schmutz J."/>
            <person name="Wang H."/>
            <person name="Percifield R."/>
            <person name="Hawkins J."/>
            <person name="Pontaroli A.C."/>
            <person name="Estep M."/>
            <person name="Feng L."/>
            <person name="Vaughn J.N."/>
            <person name="Grimwood J."/>
            <person name="Jenkins J."/>
            <person name="Barry K."/>
            <person name="Lindquist E."/>
            <person name="Hellsten U."/>
            <person name="Deshpande S."/>
            <person name="Wang X."/>
            <person name="Wu X."/>
            <person name="Mitros T."/>
            <person name="Triplett J."/>
            <person name="Yang X."/>
            <person name="Ye C.Y."/>
            <person name="Mauro-Herrera M."/>
            <person name="Wang L."/>
            <person name="Li P."/>
            <person name="Sharma M."/>
            <person name="Sharma R."/>
            <person name="Ronald P.C."/>
            <person name="Panaud O."/>
            <person name="Kellogg E.A."/>
            <person name="Brutnell T.P."/>
            <person name="Doust A.N."/>
            <person name="Tuskan G.A."/>
            <person name="Rokhsar D."/>
            <person name="Devos K.M."/>
        </authorList>
    </citation>
    <scope>NUCLEOTIDE SEQUENCE [LARGE SCALE GENOMIC DNA]</scope>
    <source>
        <strain evidence="3">cv. Yugu1</strain>
    </source>
</reference>
<dbReference type="HOGENOM" id="CLU_600511_0_0_1"/>
<dbReference type="AlphaFoldDB" id="K3XSB9"/>
<feature type="compositionally biased region" description="Low complexity" evidence="1">
    <location>
        <begin position="63"/>
        <end position="76"/>
    </location>
</feature>
<feature type="region of interest" description="Disordered" evidence="1">
    <location>
        <begin position="414"/>
        <end position="433"/>
    </location>
</feature>
<dbReference type="PANTHER" id="PTHR33675:SF6">
    <property type="entry name" value="OS01G0182500 PROTEIN"/>
    <property type="match status" value="1"/>
</dbReference>
<evidence type="ECO:0000313" key="3">
    <source>
        <dbReference type="Proteomes" id="UP000004995"/>
    </source>
</evidence>
<organism evidence="2 3">
    <name type="scientific">Setaria italica</name>
    <name type="common">Foxtail millet</name>
    <name type="synonym">Panicum italicum</name>
    <dbReference type="NCBI Taxonomy" id="4555"/>
    <lineage>
        <taxon>Eukaryota</taxon>
        <taxon>Viridiplantae</taxon>
        <taxon>Streptophyta</taxon>
        <taxon>Embryophyta</taxon>
        <taxon>Tracheophyta</taxon>
        <taxon>Spermatophyta</taxon>
        <taxon>Magnoliopsida</taxon>
        <taxon>Liliopsida</taxon>
        <taxon>Poales</taxon>
        <taxon>Poaceae</taxon>
        <taxon>PACMAD clade</taxon>
        <taxon>Panicoideae</taxon>
        <taxon>Panicodae</taxon>
        <taxon>Paniceae</taxon>
        <taxon>Cenchrinae</taxon>
        <taxon>Setaria</taxon>
    </lineage>
</organism>
<name>K3XSB9_SETIT</name>
<dbReference type="EnsemblPlants" id="KQL04700">
    <property type="protein sequence ID" value="KQL04700"/>
    <property type="gene ID" value="SETIT_004818mg"/>
</dbReference>
<feature type="region of interest" description="Disordered" evidence="1">
    <location>
        <begin position="214"/>
        <end position="240"/>
    </location>
</feature>
<feature type="compositionally biased region" description="Basic and acidic residues" evidence="1">
    <location>
        <begin position="77"/>
        <end position="87"/>
    </location>
</feature>
<dbReference type="EMBL" id="AGNK02002911">
    <property type="status" value="NOT_ANNOTATED_CDS"/>
    <property type="molecule type" value="Genomic_DNA"/>
</dbReference>
<dbReference type="PANTHER" id="PTHR33675">
    <property type="entry name" value="NUCLEAR RECEPTOR FAMILY 2 GROUP C PROTEIN"/>
    <property type="match status" value="1"/>
</dbReference>